<dbReference type="InterPro" id="IPR018252">
    <property type="entry name" value="Annexin_repeat_CS"/>
</dbReference>
<comment type="similarity">
    <text evidence="1 4">Belongs to the annexin family.</text>
</comment>
<dbReference type="EMBL" id="JAKROA010000022">
    <property type="protein sequence ID" value="KAL5103017.1"/>
    <property type="molecule type" value="Genomic_DNA"/>
</dbReference>
<gene>
    <name evidence="6" type="ORF">TcWFU_010363</name>
</gene>
<dbReference type="InterPro" id="IPR018502">
    <property type="entry name" value="Annexin_repeat"/>
</dbReference>
<dbReference type="Gene3D" id="1.10.220.10">
    <property type="entry name" value="Annexin"/>
    <property type="match status" value="4"/>
</dbReference>
<proteinExistence type="inferred from homology"/>
<accession>A0ABR4Q046</accession>
<evidence type="ECO:0000313" key="6">
    <source>
        <dbReference type="EMBL" id="KAL5103017.1"/>
    </source>
</evidence>
<dbReference type="Proteomes" id="UP001651158">
    <property type="component" value="Unassembled WGS sequence"/>
</dbReference>
<name>A0ABR4Q046_9CEST</name>
<dbReference type="InterPro" id="IPR001464">
    <property type="entry name" value="Annexin"/>
</dbReference>
<evidence type="ECO:0000313" key="7">
    <source>
        <dbReference type="Proteomes" id="UP001651158"/>
    </source>
</evidence>
<dbReference type="SMART" id="SM00335">
    <property type="entry name" value="ANX"/>
    <property type="match status" value="4"/>
</dbReference>
<dbReference type="Pfam" id="PF00191">
    <property type="entry name" value="Annexin"/>
    <property type="match status" value="4"/>
</dbReference>
<comment type="domain">
    <text evidence="4">A pair of annexin repeats may form one binding site for calcium and phospholipid.</text>
</comment>
<sequence>MPQDNQILPFWASRREEEEEEEEMDLERDADTYCSGTAAAARFSYATSSTSSTSKQADWPRTQVLLKVNWKRNRRMGTERWSCPILRRAAGPYPARGLNAFFPSHLEEAHLRKHNYYTSHRSAVWSCAAMAYCRSLIHLFAPNGEKYKPTITPTAGFSPTADAEHLKRAMRGLGTNEREIINVLGNRTSAERMAIREAYPSISSKTLANALTSDLSGKFRKFALLLIQSPWEVMAGALYNAMKGLGTKERVLNEIIAGCSKEDIPQLKKAFEEVSGGQTLEEAIKGDTHGDYCEALLLALAGQADEPQAMQLKSLTPSNLSQVINPSLAETDAKELYASGEGRPGTAESRFMRPIINRSFLQLNATNEAYIRAYGHSLIDAIKKETSRDLEDFLVTRVRYAVDRAGLYAELLNFAMRGPGTRDATLQRVLALRADTDLGTIKEKYEELYGKTLEAAIKGDTTGDYEDLCLKLIGCA</sequence>
<protein>
    <recommendedName>
        <fullName evidence="4">Annexin</fullName>
    </recommendedName>
</protein>
<keyword evidence="4" id="KW-0111">Calcium/phospholipid-binding</keyword>
<evidence type="ECO:0000256" key="3">
    <source>
        <dbReference type="ARBA" id="ARBA00023216"/>
    </source>
</evidence>
<comment type="caution">
    <text evidence="6">The sequence shown here is derived from an EMBL/GenBank/DDBJ whole genome shotgun (WGS) entry which is preliminary data.</text>
</comment>
<dbReference type="PANTHER" id="PTHR10502">
    <property type="entry name" value="ANNEXIN"/>
    <property type="match status" value="1"/>
</dbReference>
<dbReference type="PRINTS" id="PR00196">
    <property type="entry name" value="ANNEXIN"/>
</dbReference>
<keyword evidence="2 4" id="KW-0677">Repeat</keyword>
<dbReference type="InterPro" id="IPR037104">
    <property type="entry name" value="Annexin_sf"/>
</dbReference>
<organism evidence="6 7">
    <name type="scientific">Taenia crassiceps</name>
    <dbReference type="NCBI Taxonomy" id="6207"/>
    <lineage>
        <taxon>Eukaryota</taxon>
        <taxon>Metazoa</taxon>
        <taxon>Spiralia</taxon>
        <taxon>Lophotrochozoa</taxon>
        <taxon>Platyhelminthes</taxon>
        <taxon>Cestoda</taxon>
        <taxon>Eucestoda</taxon>
        <taxon>Cyclophyllidea</taxon>
        <taxon>Taeniidae</taxon>
        <taxon>Taenia</taxon>
    </lineage>
</organism>
<dbReference type="PROSITE" id="PS00223">
    <property type="entry name" value="ANNEXIN_1"/>
    <property type="match status" value="1"/>
</dbReference>
<keyword evidence="3 4" id="KW-0041">Annexin</keyword>
<dbReference type="PANTHER" id="PTHR10502:SF102">
    <property type="entry name" value="ANNEXIN B11"/>
    <property type="match status" value="1"/>
</dbReference>
<keyword evidence="4" id="KW-0106">Calcium</keyword>
<evidence type="ECO:0000256" key="1">
    <source>
        <dbReference type="ARBA" id="ARBA00007831"/>
    </source>
</evidence>
<feature type="region of interest" description="Disordered" evidence="5">
    <location>
        <begin position="1"/>
        <end position="29"/>
    </location>
</feature>
<keyword evidence="7" id="KW-1185">Reference proteome</keyword>
<dbReference type="SUPFAM" id="SSF47874">
    <property type="entry name" value="Annexin"/>
    <property type="match status" value="1"/>
</dbReference>
<evidence type="ECO:0000256" key="2">
    <source>
        <dbReference type="ARBA" id="ARBA00022737"/>
    </source>
</evidence>
<reference evidence="6 7" key="1">
    <citation type="journal article" date="2022" name="Front. Cell. Infect. Microbiol.">
        <title>The Genomes of Two Strains of Taenia crassiceps the Animal Model for the Study of Human Cysticercosis.</title>
        <authorList>
            <person name="Bobes R.J."/>
            <person name="Estrada K."/>
            <person name="Rios-Valencia D.G."/>
            <person name="Calderon-Gallegos A."/>
            <person name="de la Torre P."/>
            <person name="Carrero J.C."/>
            <person name="Sanchez-Flores A."/>
            <person name="Laclette J.P."/>
        </authorList>
    </citation>
    <scope>NUCLEOTIDE SEQUENCE [LARGE SCALE GENOMIC DNA]</scope>
    <source>
        <strain evidence="6">WFUcys</strain>
    </source>
</reference>
<feature type="compositionally biased region" description="Acidic residues" evidence="5">
    <location>
        <begin position="17"/>
        <end position="28"/>
    </location>
</feature>
<evidence type="ECO:0000256" key="5">
    <source>
        <dbReference type="SAM" id="MobiDB-lite"/>
    </source>
</evidence>
<evidence type="ECO:0000256" key="4">
    <source>
        <dbReference type="RuleBase" id="RU003540"/>
    </source>
</evidence>
<dbReference type="PROSITE" id="PS51897">
    <property type="entry name" value="ANNEXIN_2"/>
    <property type="match status" value="4"/>
</dbReference>